<dbReference type="PROSITE" id="PS01098">
    <property type="entry name" value="LIPASE_GDSL_SER"/>
    <property type="match status" value="1"/>
</dbReference>
<keyword evidence="4" id="KW-1185">Reference proteome</keyword>
<feature type="domain" description="SGNH hydrolase-type esterase" evidence="2">
    <location>
        <begin position="30"/>
        <end position="188"/>
    </location>
</feature>
<dbReference type="RefSeq" id="WP_377242217.1">
    <property type="nucleotide sequence ID" value="NZ_JBHLXP010000001.1"/>
</dbReference>
<accession>A0ABV6BBJ5</accession>
<comment type="caution">
    <text evidence="3">The sequence shown here is derived from an EMBL/GenBank/DDBJ whole genome shotgun (WGS) entry which is preliminary data.</text>
</comment>
<protein>
    <submittedName>
        <fullName evidence="3">Arylesterase</fullName>
    </submittedName>
</protein>
<dbReference type="EMBL" id="JBHLXP010000001">
    <property type="protein sequence ID" value="MFC0048231.1"/>
    <property type="molecule type" value="Genomic_DNA"/>
</dbReference>
<dbReference type="Gene3D" id="3.40.50.1110">
    <property type="entry name" value="SGNH hydrolase"/>
    <property type="match status" value="1"/>
</dbReference>
<dbReference type="InterPro" id="IPR013830">
    <property type="entry name" value="SGNH_hydro"/>
</dbReference>
<dbReference type="SUPFAM" id="SSF52266">
    <property type="entry name" value="SGNH hydrolase"/>
    <property type="match status" value="1"/>
</dbReference>
<dbReference type="InterPro" id="IPR036514">
    <property type="entry name" value="SGNH_hydro_sf"/>
</dbReference>
<evidence type="ECO:0000313" key="4">
    <source>
        <dbReference type="Proteomes" id="UP001589813"/>
    </source>
</evidence>
<dbReference type="Pfam" id="PF13472">
    <property type="entry name" value="Lipase_GDSL_2"/>
    <property type="match status" value="1"/>
</dbReference>
<dbReference type="Proteomes" id="UP001589813">
    <property type="component" value="Unassembled WGS sequence"/>
</dbReference>
<feature type="chain" id="PRO_5047302314" evidence="1">
    <location>
        <begin position="23"/>
        <end position="203"/>
    </location>
</feature>
<reference evidence="3 4" key="1">
    <citation type="submission" date="2024-09" db="EMBL/GenBank/DDBJ databases">
        <authorList>
            <person name="Sun Q."/>
            <person name="Mori K."/>
        </authorList>
    </citation>
    <scope>NUCLEOTIDE SEQUENCE [LARGE SCALE GENOMIC DNA]</scope>
    <source>
        <strain evidence="3 4">KCTC 23315</strain>
    </source>
</reference>
<dbReference type="InterPro" id="IPR051532">
    <property type="entry name" value="Ester_Hydrolysis_Enzymes"/>
</dbReference>
<gene>
    <name evidence="3" type="ORF">ACFFJP_08020</name>
</gene>
<evidence type="ECO:0000259" key="2">
    <source>
        <dbReference type="Pfam" id="PF13472"/>
    </source>
</evidence>
<name>A0ABV6BBJ5_9GAMM</name>
<sequence>MRFYFLICALWISAYLPVSANAATKTLMIVGDSLSAGYGLQQPQSWPALLQDSLEQKNSVWRIQNASISGETSGGALARLPALLQQHKPTAVLIEIGGNDGLRGFPVNRLRQNLQQLIELSKAAGATPVLMQIRIPPNYGPRYTEQFVAVYAELAEQHRLKLWPFFMDNIAVRPELMQADGIHPNAKAQPIIRDFMLPFIEEM</sequence>
<organism evidence="3 4">
    <name type="scientific">Rheinheimera tilapiae</name>
    <dbReference type="NCBI Taxonomy" id="875043"/>
    <lineage>
        <taxon>Bacteria</taxon>
        <taxon>Pseudomonadati</taxon>
        <taxon>Pseudomonadota</taxon>
        <taxon>Gammaproteobacteria</taxon>
        <taxon>Chromatiales</taxon>
        <taxon>Chromatiaceae</taxon>
        <taxon>Rheinheimera</taxon>
    </lineage>
</organism>
<dbReference type="CDD" id="cd01822">
    <property type="entry name" value="Lysophospholipase_L1_like"/>
    <property type="match status" value="1"/>
</dbReference>
<evidence type="ECO:0000256" key="1">
    <source>
        <dbReference type="SAM" id="SignalP"/>
    </source>
</evidence>
<proteinExistence type="predicted"/>
<dbReference type="InterPro" id="IPR008265">
    <property type="entry name" value="Lipase_GDSL_AS"/>
</dbReference>
<feature type="signal peptide" evidence="1">
    <location>
        <begin position="1"/>
        <end position="22"/>
    </location>
</feature>
<dbReference type="PANTHER" id="PTHR30383:SF24">
    <property type="entry name" value="THIOESTERASE 1_PROTEASE 1_LYSOPHOSPHOLIPASE L1"/>
    <property type="match status" value="1"/>
</dbReference>
<evidence type="ECO:0000313" key="3">
    <source>
        <dbReference type="EMBL" id="MFC0048231.1"/>
    </source>
</evidence>
<keyword evidence="1" id="KW-0732">Signal</keyword>
<dbReference type="PANTHER" id="PTHR30383">
    <property type="entry name" value="THIOESTERASE 1/PROTEASE 1/LYSOPHOSPHOLIPASE L1"/>
    <property type="match status" value="1"/>
</dbReference>